<evidence type="ECO:0000259" key="9">
    <source>
        <dbReference type="Pfam" id="PF02223"/>
    </source>
</evidence>
<dbReference type="PANTHER" id="PTHR10344:SF4">
    <property type="entry name" value="UMP-CMP KINASE 2, MITOCHONDRIAL"/>
    <property type="match status" value="1"/>
</dbReference>
<keyword evidence="11" id="KW-1185">Reference proteome</keyword>
<dbReference type="PANTHER" id="PTHR10344">
    <property type="entry name" value="THYMIDYLATE KINASE"/>
    <property type="match status" value="1"/>
</dbReference>
<reference key="2">
    <citation type="submission" date="2011-03" db="EMBL/GenBank/DDBJ databases">
        <title>Complete genome sequence of the thermoacidophilic crenarchaeon Thermoproteus uzoniensis 768-20.</title>
        <authorList>
            <person name="Mardanov A.V."/>
            <person name="Gumerov V.M."/>
            <person name="Beletsky A.V."/>
            <person name="Prokofeva M.I."/>
            <person name="Bonch-Osmolovskaya E.A."/>
            <person name="Ravin N.V."/>
            <person name="Skryabin K.G."/>
        </authorList>
    </citation>
    <scope>NUCLEOTIDE SEQUENCE</scope>
    <source>
        <strain>768-20</strain>
    </source>
</reference>
<dbReference type="CDD" id="cd01672">
    <property type="entry name" value="TMPK"/>
    <property type="match status" value="1"/>
</dbReference>
<sequence length="194" mass="21309">MGLFVAIEGIDGSGKSTVIEELRKILPIYATKEPSDGPIGRLIKSWALRGGTTDPYVDALLFAADRLDHYQREIAPALGEGRVVVTERYVESSIAYQGAAGVDIKFIELINARVPAPDITVLLDIEPEKAVARVSARSGYVEKYERLEFLKAVRSIYLRRAAERGYVVLNAEEPPEAIARRIAEMIRAAANPAL</sequence>
<dbReference type="InterPro" id="IPR018095">
    <property type="entry name" value="Thymidylate_kin_CS"/>
</dbReference>
<dbReference type="GO" id="GO:0004798">
    <property type="term" value="F:dTMP kinase activity"/>
    <property type="evidence" value="ECO:0007669"/>
    <property type="project" value="UniProtKB-UniRule"/>
</dbReference>
<feature type="binding site" evidence="8">
    <location>
        <begin position="9"/>
        <end position="16"/>
    </location>
    <ligand>
        <name>ATP</name>
        <dbReference type="ChEBI" id="CHEBI:30616"/>
    </ligand>
</feature>
<dbReference type="EC" id="2.7.4.9" evidence="8"/>
<dbReference type="InterPro" id="IPR027417">
    <property type="entry name" value="P-loop_NTPase"/>
</dbReference>
<organism evidence="10 11">
    <name type="scientific">Thermoproteus uzoniensis (strain 768-20)</name>
    <dbReference type="NCBI Taxonomy" id="999630"/>
    <lineage>
        <taxon>Archaea</taxon>
        <taxon>Thermoproteota</taxon>
        <taxon>Thermoprotei</taxon>
        <taxon>Thermoproteales</taxon>
        <taxon>Thermoproteaceae</taxon>
        <taxon>Thermoproteus</taxon>
    </lineage>
</organism>
<keyword evidence="4 8" id="KW-0547">Nucleotide-binding</keyword>
<dbReference type="Proteomes" id="UP000008138">
    <property type="component" value="Chromosome"/>
</dbReference>
<evidence type="ECO:0000256" key="4">
    <source>
        <dbReference type="ARBA" id="ARBA00022741"/>
    </source>
</evidence>
<comment type="similarity">
    <text evidence="1 8">Belongs to the thymidylate kinase family.</text>
</comment>
<keyword evidence="6 8" id="KW-0067">ATP-binding</keyword>
<keyword evidence="2 8" id="KW-0808">Transferase</keyword>
<dbReference type="eggNOG" id="arCOG01891">
    <property type="taxonomic scope" value="Archaea"/>
</dbReference>
<dbReference type="GeneID" id="10360124"/>
<protein>
    <recommendedName>
        <fullName evidence="8">Probable thymidylate kinase</fullName>
        <ecNumber evidence="8">2.7.4.9</ecNumber>
    </recommendedName>
    <alternativeName>
        <fullName evidence="8">dTMP kinase</fullName>
    </alternativeName>
</protein>
<name>F2L3U1_THEU7</name>
<evidence type="ECO:0000313" key="10">
    <source>
        <dbReference type="EMBL" id="AEA12075.1"/>
    </source>
</evidence>
<gene>
    <name evidence="8" type="primary">tmk</name>
    <name evidence="10" type="ordered locus">TUZN_0581</name>
</gene>
<dbReference type="RefSeq" id="WP_013679411.1">
    <property type="nucleotide sequence ID" value="NC_015315.1"/>
</dbReference>
<keyword evidence="5 8" id="KW-0418">Kinase</keyword>
<dbReference type="InterPro" id="IPR039430">
    <property type="entry name" value="Thymidylate_kin-like_dom"/>
</dbReference>
<dbReference type="GO" id="GO:0006235">
    <property type="term" value="P:dTTP biosynthetic process"/>
    <property type="evidence" value="ECO:0007669"/>
    <property type="project" value="UniProtKB-UniRule"/>
</dbReference>
<dbReference type="KEGG" id="tuz:TUZN_0581"/>
<dbReference type="GO" id="GO:0005737">
    <property type="term" value="C:cytoplasm"/>
    <property type="evidence" value="ECO:0007669"/>
    <property type="project" value="TreeGrafter"/>
</dbReference>
<evidence type="ECO:0000256" key="7">
    <source>
        <dbReference type="ARBA" id="ARBA00048743"/>
    </source>
</evidence>
<dbReference type="OrthoDB" id="43083at2157"/>
<dbReference type="InterPro" id="IPR018094">
    <property type="entry name" value="Thymidylate_kinase"/>
</dbReference>
<evidence type="ECO:0000256" key="1">
    <source>
        <dbReference type="ARBA" id="ARBA00009776"/>
    </source>
</evidence>
<dbReference type="Gene3D" id="3.40.50.300">
    <property type="entry name" value="P-loop containing nucleotide triphosphate hydrolases"/>
    <property type="match status" value="1"/>
</dbReference>
<dbReference type="AlphaFoldDB" id="F2L3U1"/>
<dbReference type="Pfam" id="PF02223">
    <property type="entry name" value="Thymidylate_kin"/>
    <property type="match status" value="1"/>
</dbReference>
<dbReference type="GO" id="GO:0006227">
    <property type="term" value="P:dUDP biosynthetic process"/>
    <property type="evidence" value="ECO:0007669"/>
    <property type="project" value="TreeGrafter"/>
</dbReference>
<accession>F2L3U1</accession>
<dbReference type="STRING" id="999630.TUZN_0581"/>
<evidence type="ECO:0000256" key="3">
    <source>
        <dbReference type="ARBA" id="ARBA00022727"/>
    </source>
</evidence>
<evidence type="ECO:0000256" key="6">
    <source>
        <dbReference type="ARBA" id="ARBA00022840"/>
    </source>
</evidence>
<feature type="domain" description="Thymidylate kinase-like" evidence="9">
    <location>
        <begin position="7"/>
        <end position="182"/>
    </location>
</feature>
<dbReference type="HAMAP" id="MF_00165">
    <property type="entry name" value="Thymidylate_kinase"/>
    <property type="match status" value="1"/>
</dbReference>
<dbReference type="EMBL" id="CP002590">
    <property type="protein sequence ID" value="AEA12075.1"/>
    <property type="molecule type" value="Genomic_DNA"/>
</dbReference>
<evidence type="ECO:0000256" key="8">
    <source>
        <dbReference type="HAMAP-Rule" id="MF_00165"/>
    </source>
</evidence>
<proteinExistence type="inferred from homology"/>
<dbReference type="SUPFAM" id="SSF52540">
    <property type="entry name" value="P-loop containing nucleoside triphosphate hydrolases"/>
    <property type="match status" value="1"/>
</dbReference>
<evidence type="ECO:0000256" key="2">
    <source>
        <dbReference type="ARBA" id="ARBA00022679"/>
    </source>
</evidence>
<dbReference type="PROSITE" id="PS01331">
    <property type="entry name" value="THYMIDYLATE_KINASE"/>
    <property type="match status" value="1"/>
</dbReference>
<comment type="catalytic activity">
    <reaction evidence="7 8">
        <text>dTMP + ATP = dTDP + ADP</text>
        <dbReference type="Rhea" id="RHEA:13517"/>
        <dbReference type="ChEBI" id="CHEBI:30616"/>
        <dbReference type="ChEBI" id="CHEBI:58369"/>
        <dbReference type="ChEBI" id="CHEBI:63528"/>
        <dbReference type="ChEBI" id="CHEBI:456216"/>
        <dbReference type="EC" id="2.7.4.9"/>
    </reaction>
</comment>
<dbReference type="GO" id="GO:0005524">
    <property type="term" value="F:ATP binding"/>
    <property type="evidence" value="ECO:0007669"/>
    <property type="project" value="UniProtKB-UniRule"/>
</dbReference>
<evidence type="ECO:0000313" key="11">
    <source>
        <dbReference type="Proteomes" id="UP000008138"/>
    </source>
</evidence>
<dbReference type="HOGENOM" id="CLU_049131_1_3_2"/>
<reference evidence="10 11" key="1">
    <citation type="journal article" date="2011" name="J. Bacteriol.">
        <title>Complete genome sequence of the thermoacidophilic crenarchaeon Thermoproteus uzoniensis 768-20.</title>
        <authorList>
            <person name="Mardanov A.V."/>
            <person name="Gumerov V.M."/>
            <person name="Beletsky A.V."/>
            <person name="Prokofeva M.I."/>
            <person name="Bonch-Osmolovskaya E.A."/>
            <person name="Ravin N.V."/>
            <person name="Skryabin K.G."/>
        </authorList>
    </citation>
    <scope>NUCLEOTIDE SEQUENCE [LARGE SCALE GENOMIC DNA]</scope>
    <source>
        <strain evidence="10 11">768-20</strain>
    </source>
</reference>
<dbReference type="NCBIfam" id="TIGR00041">
    <property type="entry name" value="DTMP_kinase"/>
    <property type="match status" value="1"/>
</dbReference>
<keyword evidence="3 8" id="KW-0545">Nucleotide biosynthesis</keyword>
<evidence type="ECO:0000256" key="5">
    <source>
        <dbReference type="ARBA" id="ARBA00022777"/>
    </source>
</evidence>
<dbReference type="GO" id="GO:0006233">
    <property type="term" value="P:dTDP biosynthetic process"/>
    <property type="evidence" value="ECO:0007669"/>
    <property type="project" value="InterPro"/>
</dbReference>